<feature type="domain" description="Chromo" evidence="1">
    <location>
        <begin position="565"/>
        <end position="603"/>
    </location>
</feature>
<dbReference type="InterPro" id="IPR016197">
    <property type="entry name" value="Chromo-like_dom_sf"/>
</dbReference>
<dbReference type="PANTHER" id="PTHR24559:SF450">
    <property type="entry name" value="RNA-DIRECTED DNA POLYMERASE HOMOLOG"/>
    <property type="match status" value="1"/>
</dbReference>
<dbReference type="Pfam" id="PF00385">
    <property type="entry name" value="Chromo"/>
    <property type="match status" value="1"/>
</dbReference>
<dbReference type="PANTHER" id="PTHR24559">
    <property type="entry name" value="TRANSPOSON TY3-I GAG-POL POLYPROTEIN"/>
    <property type="match status" value="1"/>
</dbReference>
<evidence type="ECO:0000313" key="2">
    <source>
        <dbReference type="EMBL" id="GEU62734.1"/>
    </source>
</evidence>
<dbReference type="Gene3D" id="3.30.70.270">
    <property type="match status" value="1"/>
</dbReference>
<dbReference type="InterPro" id="IPR056924">
    <property type="entry name" value="SH3_Tf2-1"/>
</dbReference>
<dbReference type="Gene3D" id="3.10.10.10">
    <property type="entry name" value="HIV Type 1 Reverse Transcriptase, subunit A, domain 1"/>
    <property type="match status" value="1"/>
</dbReference>
<protein>
    <recommendedName>
        <fullName evidence="1">Chromo domain-containing protein</fullName>
    </recommendedName>
</protein>
<dbReference type="AlphaFoldDB" id="A0A6L2LR11"/>
<dbReference type="InterPro" id="IPR023780">
    <property type="entry name" value="Chromo_domain"/>
</dbReference>
<dbReference type="PROSITE" id="PS50013">
    <property type="entry name" value="CHROMO_2"/>
    <property type="match status" value="1"/>
</dbReference>
<dbReference type="InterPro" id="IPR053134">
    <property type="entry name" value="RNA-dir_DNA_polymerase"/>
</dbReference>
<sequence length="633" mass="73165">MVVARSGRAQTKVTCYVTEPMRNLMQYKKSTYISQVVKLVYFNCCFYFPLCQLKISYAYGIYKKLLQNISLFYLTSFSSSWPLSPLLTHISGIRDSVDLWKLEEKSQTEFQQETDERHAKHEAMFEKIMAELQKLTTKQDQRIIGPSVLHPAALTPKPYLKLHFLRFRREDPKGWLYQAEYFEFLPVETEDQVQLPSFHFDGIALQFGPTDYEDPAEALSRLKKITTVASYQEAFEKISHQVDGLPEIFLVGCFIGGSKEEIWLEVKLKTPKNLTEPIGMALLVEEKLDLQHRGYTSQRYSAFPAPSRSTTTQGILGPSPNQRLTLPAINLIRRLSQTEARERRVKGLCYYSDDRYTPRHKCSKPQLFMISDVSEVEDEENIDDTQEHNPDYSLVEISFHAISACPIMLRVQWLKTLEPVEMDYEQLTIGFRLVGSSHKLRGLKGFELAALKAHELMEKQDGTWRFCIDYRSLNDVTVKDKYPIPIIDELLDELYGSRFYSKLDLRLGPYRILDKVGAVAYRVKLPPGSPIHNVFHVSLLRRCVGSAIDLSPMTIDASYLPSCPLQPECILDERVVQKGKYRPKTELLVKWLGRPREDATWETKWSFIRFYPNFRLEDKSSVSGVDCYVTEPM</sequence>
<organism evidence="2">
    <name type="scientific">Tanacetum cinerariifolium</name>
    <name type="common">Dalmatian daisy</name>
    <name type="synonym">Chrysanthemum cinerariifolium</name>
    <dbReference type="NCBI Taxonomy" id="118510"/>
    <lineage>
        <taxon>Eukaryota</taxon>
        <taxon>Viridiplantae</taxon>
        <taxon>Streptophyta</taxon>
        <taxon>Embryophyta</taxon>
        <taxon>Tracheophyta</taxon>
        <taxon>Spermatophyta</taxon>
        <taxon>Magnoliopsida</taxon>
        <taxon>eudicotyledons</taxon>
        <taxon>Gunneridae</taxon>
        <taxon>Pentapetalae</taxon>
        <taxon>asterids</taxon>
        <taxon>campanulids</taxon>
        <taxon>Asterales</taxon>
        <taxon>Asteraceae</taxon>
        <taxon>Asteroideae</taxon>
        <taxon>Anthemideae</taxon>
        <taxon>Anthemidinae</taxon>
        <taxon>Tanacetum</taxon>
    </lineage>
</organism>
<comment type="caution">
    <text evidence="2">The sequence shown here is derived from an EMBL/GenBank/DDBJ whole genome shotgun (WGS) entry which is preliminary data.</text>
</comment>
<dbReference type="Pfam" id="PF24626">
    <property type="entry name" value="SH3_Tf2-1"/>
    <property type="match status" value="1"/>
</dbReference>
<dbReference type="Gene3D" id="2.40.50.40">
    <property type="match status" value="1"/>
</dbReference>
<dbReference type="SUPFAM" id="SSF56672">
    <property type="entry name" value="DNA/RNA polymerases"/>
    <property type="match status" value="1"/>
</dbReference>
<dbReference type="EMBL" id="BKCJ010004723">
    <property type="protein sequence ID" value="GEU62734.1"/>
    <property type="molecule type" value="Genomic_DNA"/>
</dbReference>
<dbReference type="InterPro" id="IPR000953">
    <property type="entry name" value="Chromo/chromo_shadow_dom"/>
</dbReference>
<gene>
    <name evidence="2" type="ORF">Tci_034712</name>
</gene>
<dbReference type="InterPro" id="IPR043128">
    <property type="entry name" value="Rev_trsase/Diguanyl_cyclase"/>
</dbReference>
<dbReference type="SUPFAM" id="SSF54160">
    <property type="entry name" value="Chromo domain-like"/>
    <property type="match status" value="1"/>
</dbReference>
<name>A0A6L2LR11_TANCI</name>
<proteinExistence type="predicted"/>
<reference evidence="2" key="1">
    <citation type="journal article" date="2019" name="Sci. Rep.">
        <title>Draft genome of Tanacetum cinerariifolium, the natural source of mosquito coil.</title>
        <authorList>
            <person name="Yamashiro T."/>
            <person name="Shiraishi A."/>
            <person name="Satake H."/>
            <person name="Nakayama K."/>
        </authorList>
    </citation>
    <scope>NUCLEOTIDE SEQUENCE</scope>
</reference>
<accession>A0A6L2LR11</accession>
<dbReference type="InterPro" id="IPR043502">
    <property type="entry name" value="DNA/RNA_pol_sf"/>
</dbReference>
<evidence type="ECO:0000259" key="1">
    <source>
        <dbReference type="PROSITE" id="PS50013"/>
    </source>
</evidence>